<proteinExistence type="predicted"/>
<reference evidence="2" key="1">
    <citation type="submission" date="2017-07" db="EMBL/GenBank/DDBJ databases">
        <authorList>
            <person name="Sun Z.S."/>
            <person name="Albrecht U."/>
            <person name="Echele G."/>
            <person name="Lee C.C."/>
        </authorList>
    </citation>
    <scope>NUCLEOTIDE SEQUENCE</scope>
</reference>
<organism evidence="2">
    <name type="scientific">Mycopsylla gardenensis</name>
    <dbReference type="NCBI Taxonomy" id="2008466"/>
    <lineage>
        <taxon>Eukaryota</taxon>
        <taxon>Metazoa</taxon>
        <taxon>Ecdysozoa</taxon>
        <taxon>Arthropoda</taxon>
        <taxon>Hexapoda</taxon>
        <taxon>Insecta</taxon>
        <taxon>Pterygota</taxon>
        <taxon>Neoptera</taxon>
        <taxon>Paraneoptera</taxon>
        <taxon>Hemiptera</taxon>
        <taxon>Sternorrhyncha</taxon>
        <taxon>Psylloidea</taxon>
        <taxon>Carsidaridae</taxon>
        <taxon>Homotominae</taxon>
        <taxon>Mycopsylla</taxon>
    </lineage>
</organism>
<evidence type="ECO:0000313" key="2">
    <source>
        <dbReference type="EMBL" id="AUT13424.1"/>
    </source>
</evidence>
<keyword evidence="1" id="KW-1133">Transmembrane helix</keyword>
<evidence type="ECO:0000256" key="1">
    <source>
        <dbReference type="SAM" id="Phobius"/>
    </source>
</evidence>
<name>A0A343SSK6_9HEMI</name>
<dbReference type="AlphaFoldDB" id="A0A343SSK6"/>
<keyword evidence="1" id="KW-0812">Transmembrane</keyword>
<gene>
    <name evidence="2" type="primary">atp8</name>
</gene>
<dbReference type="EMBL" id="MF443235">
    <property type="protein sequence ID" value="AUT13424.1"/>
    <property type="molecule type" value="Genomic_DNA"/>
</dbReference>
<accession>A0A343SSK6</accession>
<protein>
    <submittedName>
        <fullName evidence="2">ATP synthase F0 subunit 8</fullName>
    </submittedName>
</protein>
<sequence length="50" mass="6333">MPQMSPLPWMLILLITLMCFYLILMNIYFYFPMKNMNLMKKKYFNFKIKW</sequence>
<geneLocation type="mitochondrion" evidence="2"/>
<keyword evidence="1" id="KW-0472">Membrane</keyword>
<feature type="transmembrane region" description="Helical" evidence="1">
    <location>
        <begin position="6"/>
        <end position="31"/>
    </location>
</feature>
<keyword evidence="2" id="KW-0496">Mitochondrion</keyword>